<feature type="domain" description="Fido" evidence="4">
    <location>
        <begin position="81"/>
        <end position="225"/>
    </location>
</feature>
<dbReference type="PATRIC" id="fig|1408281.3.peg.524"/>
<dbReference type="InterPro" id="IPR003812">
    <property type="entry name" value="Fido"/>
</dbReference>
<keyword evidence="2" id="KW-0547">Nucleotide-binding</keyword>
<organism evidence="5 6">
    <name type="scientific">Endomicrobium proavitum</name>
    <dbReference type="NCBI Taxonomy" id="1408281"/>
    <lineage>
        <taxon>Bacteria</taxon>
        <taxon>Pseudomonadati</taxon>
        <taxon>Elusimicrobiota</taxon>
        <taxon>Endomicrobiia</taxon>
        <taxon>Endomicrobiales</taxon>
        <taxon>Endomicrobiaceae</taxon>
        <taxon>Endomicrobium</taxon>
    </lineage>
</organism>
<sequence>MKNLDIVAFIKNNKSYFEDYITRSTYNSNAIEGSTLSYADTYAIVFKDDSFKVSAKPREIYEAINHKYALNFVIDNLQNEADERFIIEIAKIINKNINDISGFRNVDVFIRGAEHIPPKKEVVQNKMLYFIDNYNNAKHTSIFEKIAYNHIEFEKIHPFADGNGRTGRLIINYELLKHNIAPSIIPVEDRSKYFEFLKTSNVENFSIYLEDLSKQEAERLKKFLL</sequence>
<feature type="binding site" evidence="2">
    <location>
        <position position="201"/>
    </location>
    <ligand>
        <name>ATP</name>
        <dbReference type="ChEBI" id="CHEBI:30616"/>
    </ligand>
</feature>
<gene>
    <name evidence="5" type="ORF">Epro_0510</name>
</gene>
<feature type="active site" evidence="1">
    <location>
        <position position="157"/>
    </location>
</feature>
<evidence type="ECO:0000313" key="5">
    <source>
        <dbReference type="EMBL" id="AKL97889.1"/>
    </source>
</evidence>
<dbReference type="STRING" id="1408281.Epro_0510"/>
<feature type="site" description="Important for autoinhibition of adenylyltransferase activity" evidence="3">
    <location>
        <position position="32"/>
    </location>
</feature>
<dbReference type="InterPro" id="IPR040198">
    <property type="entry name" value="Fido_containing"/>
</dbReference>
<dbReference type="RefSeq" id="WP_052570319.1">
    <property type="nucleotide sequence ID" value="NZ_CP009498.1"/>
</dbReference>
<name>A0A0G3WK63_9BACT</name>
<dbReference type="PANTHER" id="PTHR13504:SF38">
    <property type="entry name" value="FIDO DOMAIN-CONTAINING PROTEIN"/>
    <property type="match status" value="1"/>
</dbReference>
<dbReference type="Pfam" id="PF02661">
    <property type="entry name" value="Fic"/>
    <property type="match status" value="1"/>
</dbReference>
<dbReference type="SUPFAM" id="SSF140931">
    <property type="entry name" value="Fic-like"/>
    <property type="match status" value="1"/>
</dbReference>
<evidence type="ECO:0000256" key="1">
    <source>
        <dbReference type="PIRSR" id="PIRSR640198-1"/>
    </source>
</evidence>
<dbReference type="Gene3D" id="1.10.3290.10">
    <property type="entry name" value="Fido-like domain"/>
    <property type="match status" value="1"/>
</dbReference>
<dbReference type="PROSITE" id="PS51459">
    <property type="entry name" value="FIDO"/>
    <property type="match status" value="1"/>
</dbReference>
<dbReference type="AlphaFoldDB" id="A0A0G3WK63"/>
<keyword evidence="2" id="KW-0067">ATP-binding</keyword>
<dbReference type="InterPro" id="IPR036597">
    <property type="entry name" value="Fido-like_dom_sf"/>
</dbReference>
<evidence type="ECO:0000259" key="4">
    <source>
        <dbReference type="PROSITE" id="PS51459"/>
    </source>
</evidence>
<dbReference type="KEGG" id="epo:Epro_0510"/>
<proteinExistence type="predicted"/>
<evidence type="ECO:0000256" key="2">
    <source>
        <dbReference type="PIRSR" id="PIRSR640198-2"/>
    </source>
</evidence>
<dbReference type="PANTHER" id="PTHR13504">
    <property type="entry name" value="FIDO DOMAIN-CONTAINING PROTEIN DDB_G0283145"/>
    <property type="match status" value="1"/>
</dbReference>
<evidence type="ECO:0000313" key="6">
    <source>
        <dbReference type="Proteomes" id="UP000035337"/>
    </source>
</evidence>
<accession>A0A0G3WK63</accession>
<dbReference type="Proteomes" id="UP000035337">
    <property type="component" value="Chromosome"/>
</dbReference>
<dbReference type="GO" id="GO:0005524">
    <property type="term" value="F:ATP binding"/>
    <property type="evidence" value="ECO:0007669"/>
    <property type="project" value="UniProtKB-KW"/>
</dbReference>
<reference evidence="5 6" key="1">
    <citation type="submission" date="2014-09" db="EMBL/GenBank/DDBJ databases">
        <title>Complete genome sequence of Endomicrobium proavitum.</title>
        <authorList>
            <person name="Zheng H."/>
        </authorList>
    </citation>
    <scope>NUCLEOTIDE SEQUENCE [LARGE SCALE GENOMIC DNA]</scope>
    <source>
        <strain evidence="5 6">Rsa215</strain>
    </source>
</reference>
<keyword evidence="6" id="KW-1185">Reference proteome</keyword>
<protein>
    <submittedName>
        <fullName evidence="5">Fic family protein</fullName>
    </submittedName>
</protein>
<evidence type="ECO:0000256" key="3">
    <source>
        <dbReference type="PIRSR" id="PIRSR640198-3"/>
    </source>
</evidence>
<dbReference type="EMBL" id="CP009498">
    <property type="protein sequence ID" value="AKL97889.1"/>
    <property type="molecule type" value="Genomic_DNA"/>
</dbReference>
<feature type="binding site" evidence="2">
    <location>
        <begin position="161"/>
        <end position="168"/>
    </location>
    <ligand>
        <name>ATP</name>
        <dbReference type="ChEBI" id="CHEBI:30616"/>
    </ligand>
</feature>
<dbReference type="OrthoDB" id="9813719at2"/>